<dbReference type="InterPro" id="IPR035965">
    <property type="entry name" value="PAS-like_dom_sf"/>
</dbReference>
<dbReference type="SMART" id="SM00052">
    <property type="entry name" value="EAL"/>
    <property type="match status" value="1"/>
</dbReference>
<dbReference type="Pfam" id="PF00563">
    <property type="entry name" value="EAL"/>
    <property type="match status" value="1"/>
</dbReference>
<dbReference type="Gene3D" id="3.20.20.450">
    <property type="entry name" value="EAL domain"/>
    <property type="match status" value="1"/>
</dbReference>
<dbReference type="CDD" id="cd00130">
    <property type="entry name" value="PAS"/>
    <property type="match status" value="2"/>
</dbReference>
<dbReference type="SMART" id="SM00091">
    <property type="entry name" value="PAS"/>
    <property type="match status" value="3"/>
</dbReference>
<sequence length="1261" mass="141251">MQIAGESPAIHEFILKSFSGLRWNTPPGIRTLVGKAFIEKRPIYVEIDEYEINWGSPIGNTARDLGIAAGFAVPIQKGNNQSPWGVLSIVVKKPEELSEKIREQITDLAGRIEIAFAQLEEHRIEIQKKAIFDEAPDGIFLLDPERLLLLESNKVFFNMLGVSDQKALVGKHIKEFLVSSEQDFSLLSELLVGYSGHSSLFRSRIRRSDGTIFTTSTSVSLIPYGDKKALTVHIRDITQEILIEGMNRLWAELDQRILLGDPLDNLISFIVRKIQDLFGFHWTCFVTPQPDGSFRVIEIASNHPGIDEKIRGFLAPLKWNTQPGNRTLLGRALTSGVPQVYDASSPQTPIVQEWIKNNHIEGMISLPVTRQSGNQIIGGLTVAVQKKENLSDGVVSLLKDLSLKIRSTFSRFEEQNLIRIQQASMEAAKNPMWITNPKGEVEWANNEFFRMLGSDRVPAKEISLGSIFSDPISTTSGAKSLLQLIRSGKPFEGEVSGISQSGGRIFTQTLITPLKDHRGKIAHILGHQKDVTIEREEMEIDQLLAKLDANVLNGINFQGLLDLLTSGVQSIYDALAVQIATLDETHKLSIRSFVSKDPKLSAAIRLSGNAPDVEGFKKETSHLASRKDRHQEIRLKDSPDEYPFRNLLLASGCETIHSFPIHEKGKAVGALTLFLDRTSNIGNRSIAFINQLLSRISIVLERFSEQERMRLQDAAMANVSNGIMITSADGTIGWVNPALVSMSGYSEKELIGTNAWLTTYGNGHPEIHEALLRTVREGRPFEGVLDAFKKDQTPYTVEISITPIQNSEGKITHFVAIQKDQTLKIQQEREIWQLAHIDALTGLLNRAALLDRLRTETERSARSQKSLALLFIDLDGFKEVNDTFGHAAGDILLKTVAQRISRTLRSTDAASRLGGDEFVLLITDLVEIDEILFLIQRIFDAILEPILIEDQPIRITASMGVATFPEDASDAGDLLRKSDIAMYQAKSHNKNNWQFFDPEMEKRVQRRHSQAKAIINGLEKGEFTLYYMPAVDLQKGLVTEIEALLRWNSPEDGLLLPDVFLPTAEESGLMTALGEWTIERAIETIHHWLEDGRPPVRLSINISPTHFWSPGFTESFLRRIKRDPAIATWLTVELTESLLMKNLEKSLEFLEAIREFGVRISVDDFGLGSALLPNLPELHVDEIKIPQAYVLHMERHNRTRQLVKTIIHLGENMGIDVVGEGVETGAEKKRLLEMGCHVLQGFEICRPVPLPALEDFLKRFQ</sequence>
<dbReference type="CDD" id="cd01948">
    <property type="entry name" value="EAL"/>
    <property type="match status" value="1"/>
</dbReference>
<dbReference type="PANTHER" id="PTHR44757:SF2">
    <property type="entry name" value="BIOFILM ARCHITECTURE MAINTENANCE PROTEIN MBAA"/>
    <property type="match status" value="1"/>
</dbReference>
<dbReference type="PROSITE" id="PS50113">
    <property type="entry name" value="PAC"/>
    <property type="match status" value="2"/>
</dbReference>
<dbReference type="Proteomes" id="UP000007382">
    <property type="component" value="Chromosome"/>
</dbReference>
<organism evidence="5 6">
    <name type="scientific">Leptospirillum ferrooxidans (strain C2-3)</name>
    <dbReference type="NCBI Taxonomy" id="1162668"/>
    <lineage>
        <taxon>Bacteria</taxon>
        <taxon>Pseudomonadati</taxon>
        <taxon>Nitrospirota</taxon>
        <taxon>Nitrospiria</taxon>
        <taxon>Nitrospirales</taxon>
        <taxon>Nitrospiraceae</taxon>
        <taxon>Leptospirillum</taxon>
    </lineage>
</organism>
<evidence type="ECO:0000259" key="1">
    <source>
        <dbReference type="PROSITE" id="PS50112"/>
    </source>
</evidence>
<evidence type="ECO:0000313" key="5">
    <source>
        <dbReference type="EMBL" id="BAM07669.1"/>
    </source>
</evidence>
<dbReference type="STRING" id="1162668.LFE_1994"/>
<dbReference type="Gene3D" id="3.30.450.40">
    <property type="match status" value="2"/>
</dbReference>
<dbReference type="InterPro" id="IPR029016">
    <property type="entry name" value="GAF-like_dom_sf"/>
</dbReference>
<proteinExistence type="predicted"/>
<dbReference type="CDD" id="cd01949">
    <property type="entry name" value="GGDEF"/>
    <property type="match status" value="1"/>
</dbReference>
<dbReference type="PATRIC" id="fig|1162668.3.peg.2362"/>
<dbReference type="Pfam" id="PF13426">
    <property type="entry name" value="PAS_9"/>
    <property type="match status" value="3"/>
</dbReference>
<dbReference type="InterPro" id="IPR000700">
    <property type="entry name" value="PAS-assoc_C"/>
</dbReference>
<dbReference type="InterPro" id="IPR000160">
    <property type="entry name" value="GGDEF_dom"/>
</dbReference>
<dbReference type="PANTHER" id="PTHR44757">
    <property type="entry name" value="DIGUANYLATE CYCLASE DGCP"/>
    <property type="match status" value="1"/>
</dbReference>
<feature type="domain" description="PAS" evidence="1">
    <location>
        <begin position="704"/>
        <end position="777"/>
    </location>
</feature>
<dbReference type="KEGG" id="lfc:LFE_1994"/>
<protein>
    <submittedName>
        <fullName evidence="5">Putative PAS/PAC sensor-containing diguanylate cyclase/phosphodiesterase</fullName>
    </submittedName>
</protein>
<dbReference type="PROSITE" id="PS50112">
    <property type="entry name" value="PAS"/>
    <property type="match status" value="1"/>
</dbReference>
<dbReference type="InterPro" id="IPR001633">
    <property type="entry name" value="EAL_dom"/>
</dbReference>
<name>I0IQX0_LEPFC</name>
<dbReference type="eggNOG" id="COG5001">
    <property type="taxonomic scope" value="Bacteria"/>
</dbReference>
<dbReference type="NCBIfam" id="TIGR00229">
    <property type="entry name" value="sensory_box"/>
    <property type="match status" value="2"/>
</dbReference>
<dbReference type="PROSITE" id="PS50883">
    <property type="entry name" value="EAL"/>
    <property type="match status" value="1"/>
</dbReference>
<reference evidence="6" key="2">
    <citation type="submission" date="2012-03" db="EMBL/GenBank/DDBJ databases">
        <title>The complete genome sequence of the pioneer microbe on fresh volcanic deposit, Leptospirillum ferrooxidans strain C2-3.</title>
        <authorList>
            <person name="Fujimura R."/>
            <person name="Sato Y."/>
            <person name="Nishizawa T."/>
            <person name="Nanba K."/>
            <person name="Oshima K."/>
            <person name="Hattori M."/>
            <person name="Kamijo T."/>
            <person name="Ohta H."/>
        </authorList>
    </citation>
    <scope>NUCLEOTIDE SEQUENCE [LARGE SCALE GENOMIC DNA]</scope>
    <source>
        <strain evidence="6">C2-3</strain>
    </source>
</reference>
<dbReference type="InterPro" id="IPR000014">
    <property type="entry name" value="PAS"/>
</dbReference>
<dbReference type="InterPro" id="IPR001610">
    <property type="entry name" value="PAC"/>
</dbReference>
<dbReference type="HOGENOM" id="CLU_000445_70_34_0"/>
<dbReference type="SUPFAM" id="SSF55785">
    <property type="entry name" value="PYP-like sensor domain (PAS domain)"/>
    <property type="match status" value="3"/>
</dbReference>
<gene>
    <name evidence="5" type="ordered locus">LFE_1994</name>
</gene>
<feature type="domain" description="EAL" evidence="3">
    <location>
        <begin position="1007"/>
        <end position="1261"/>
    </location>
</feature>
<dbReference type="SUPFAM" id="SSF141868">
    <property type="entry name" value="EAL domain-like"/>
    <property type="match status" value="1"/>
</dbReference>
<dbReference type="EMBL" id="AP012342">
    <property type="protein sequence ID" value="BAM07669.1"/>
    <property type="molecule type" value="Genomic_DNA"/>
</dbReference>
<dbReference type="SMART" id="SM00086">
    <property type="entry name" value="PAC"/>
    <property type="match status" value="3"/>
</dbReference>
<accession>I0IQX0</accession>
<dbReference type="InterPro" id="IPR029787">
    <property type="entry name" value="Nucleotide_cyclase"/>
</dbReference>
<dbReference type="GO" id="GO:0003824">
    <property type="term" value="F:catalytic activity"/>
    <property type="evidence" value="ECO:0007669"/>
    <property type="project" value="UniProtKB-ARBA"/>
</dbReference>
<reference evidence="5 6" key="1">
    <citation type="journal article" date="2012" name="J. Bacteriol.">
        <title>Complete Genome Sequence of Leptospirillum ferrooxidans Strain C2-3, Isolated from a Fresh Volcanic Ash Deposit on the Island of Miyake, Japan.</title>
        <authorList>
            <person name="Fujimura R."/>
            <person name="Sato Y."/>
            <person name="Nishizawa T."/>
            <person name="Oshima K."/>
            <person name="Kim S.-W."/>
            <person name="Hattori M."/>
            <person name="Kamijo T."/>
            <person name="Ohta H."/>
        </authorList>
    </citation>
    <scope>NUCLEOTIDE SEQUENCE [LARGE SCALE GENOMIC DNA]</scope>
    <source>
        <strain evidence="5 6">C2-3</strain>
    </source>
</reference>
<dbReference type="Gene3D" id="3.30.450.20">
    <property type="entry name" value="PAS domain"/>
    <property type="match status" value="3"/>
</dbReference>
<keyword evidence="6" id="KW-1185">Reference proteome</keyword>
<dbReference type="NCBIfam" id="TIGR00254">
    <property type="entry name" value="GGDEF"/>
    <property type="match status" value="1"/>
</dbReference>
<dbReference type="FunFam" id="3.30.70.270:FF:000001">
    <property type="entry name" value="Diguanylate cyclase domain protein"/>
    <property type="match status" value="1"/>
</dbReference>
<feature type="domain" description="GGDEF" evidence="4">
    <location>
        <begin position="865"/>
        <end position="998"/>
    </location>
</feature>
<evidence type="ECO:0000259" key="3">
    <source>
        <dbReference type="PROSITE" id="PS50883"/>
    </source>
</evidence>
<dbReference type="SUPFAM" id="SSF55073">
    <property type="entry name" value="Nucleotide cyclase"/>
    <property type="match status" value="1"/>
</dbReference>
<evidence type="ECO:0000259" key="4">
    <source>
        <dbReference type="PROSITE" id="PS50887"/>
    </source>
</evidence>
<feature type="domain" description="PAC" evidence="2">
    <location>
        <begin position="491"/>
        <end position="543"/>
    </location>
</feature>
<dbReference type="Gene3D" id="3.30.70.270">
    <property type="match status" value="1"/>
</dbReference>
<evidence type="ECO:0000259" key="2">
    <source>
        <dbReference type="PROSITE" id="PS50113"/>
    </source>
</evidence>
<dbReference type="PROSITE" id="PS50887">
    <property type="entry name" value="GGDEF"/>
    <property type="match status" value="1"/>
</dbReference>
<dbReference type="InterPro" id="IPR043128">
    <property type="entry name" value="Rev_trsase/Diguanyl_cyclase"/>
</dbReference>
<feature type="domain" description="PAC" evidence="2">
    <location>
        <begin position="779"/>
        <end position="833"/>
    </location>
</feature>
<dbReference type="SMART" id="SM00267">
    <property type="entry name" value="GGDEF"/>
    <property type="match status" value="1"/>
</dbReference>
<dbReference type="InterPro" id="IPR035919">
    <property type="entry name" value="EAL_sf"/>
</dbReference>
<dbReference type="AlphaFoldDB" id="I0IQX0"/>
<evidence type="ECO:0000313" key="6">
    <source>
        <dbReference type="Proteomes" id="UP000007382"/>
    </source>
</evidence>
<dbReference type="Pfam" id="PF00990">
    <property type="entry name" value="GGDEF"/>
    <property type="match status" value="1"/>
</dbReference>
<dbReference type="SUPFAM" id="SSF55781">
    <property type="entry name" value="GAF domain-like"/>
    <property type="match status" value="3"/>
</dbReference>
<dbReference type="InterPro" id="IPR052155">
    <property type="entry name" value="Biofilm_reg_signaling"/>
</dbReference>